<dbReference type="VEuPathDB" id="FungiDB:PV10_08246"/>
<protein>
    <submittedName>
        <fullName evidence="2">Uncharacterized protein</fullName>
    </submittedName>
</protein>
<keyword evidence="3" id="KW-1185">Reference proteome</keyword>
<reference evidence="2 3" key="1">
    <citation type="submission" date="2015-01" db="EMBL/GenBank/DDBJ databases">
        <title>The Genome Sequence of Exophiala mesophila CBS40295.</title>
        <authorList>
            <consortium name="The Broad Institute Genomics Platform"/>
            <person name="Cuomo C."/>
            <person name="de Hoog S."/>
            <person name="Gorbushina A."/>
            <person name="Stielow B."/>
            <person name="Teixiera M."/>
            <person name="Abouelleil A."/>
            <person name="Chapman S.B."/>
            <person name="Priest M."/>
            <person name="Young S.K."/>
            <person name="Wortman J."/>
            <person name="Nusbaum C."/>
            <person name="Birren B."/>
        </authorList>
    </citation>
    <scope>NUCLEOTIDE SEQUENCE [LARGE SCALE GENOMIC DNA]</scope>
    <source>
        <strain evidence="2 3">CBS 40295</strain>
    </source>
</reference>
<dbReference type="RefSeq" id="XP_016220150.1">
    <property type="nucleotide sequence ID" value="XM_016373239.1"/>
</dbReference>
<feature type="region of interest" description="Disordered" evidence="1">
    <location>
        <begin position="12"/>
        <end position="31"/>
    </location>
</feature>
<dbReference type="HOGENOM" id="CLU_157387_0_0_1"/>
<dbReference type="OrthoDB" id="4138659at2759"/>
<organism evidence="2 3">
    <name type="scientific">Exophiala mesophila</name>
    <name type="common">Black yeast-like fungus</name>
    <dbReference type="NCBI Taxonomy" id="212818"/>
    <lineage>
        <taxon>Eukaryota</taxon>
        <taxon>Fungi</taxon>
        <taxon>Dikarya</taxon>
        <taxon>Ascomycota</taxon>
        <taxon>Pezizomycotina</taxon>
        <taxon>Eurotiomycetes</taxon>
        <taxon>Chaetothyriomycetidae</taxon>
        <taxon>Chaetothyriales</taxon>
        <taxon>Herpotrichiellaceae</taxon>
        <taxon>Exophiala</taxon>
    </lineage>
</organism>
<feature type="compositionally biased region" description="Basic and acidic residues" evidence="1">
    <location>
        <begin position="92"/>
        <end position="104"/>
    </location>
</feature>
<feature type="region of interest" description="Disordered" evidence="1">
    <location>
        <begin position="92"/>
        <end position="133"/>
    </location>
</feature>
<accession>A0A0D1XK68</accession>
<dbReference type="OMA" id="RHHTLEE"/>
<dbReference type="GeneID" id="27326091"/>
<evidence type="ECO:0000313" key="2">
    <source>
        <dbReference type="EMBL" id="KIV88576.1"/>
    </source>
</evidence>
<dbReference type="Proteomes" id="UP000054302">
    <property type="component" value="Unassembled WGS sequence"/>
</dbReference>
<name>A0A0D1XK68_EXOME</name>
<dbReference type="EMBL" id="KN847525">
    <property type="protein sequence ID" value="KIV88576.1"/>
    <property type="molecule type" value="Genomic_DNA"/>
</dbReference>
<gene>
    <name evidence="2" type="ORF">PV10_08246</name>
</gene>
<evidence type="ECO:0000256" key="1">
    <source>
        <dbReference type="SAM" id="MobiDB-lite"/>
    </source>
</evidence>
<evidence type="ECO:0000313" key="3">
    <source>
        <dbReference type="Proteomes" id="UP000054302"/>
    </source>
</evidence>
<proteinExistence type="predicted"/>
<sequence>MWKRFLALFRNKSSDQGPGHLDQRRESDPQGYLSEVLMPAPAEEWDGPGMHRHRTLEENLERAARDPNFDPDDTLGDRDDVLVRHHDLEENLQRAGELSREMRRQSSGASSSGLGGASRHPTCRTTMVAGETK</sequence>
<dbReference type="AlphaFoldDB" id="A0A0D1XK68"/>